<name>A0ABY1P6J1_9RHOB</name>
<comment type="caution">
    <text evidence="1">The sequence shown here is derived from an EMBL/GenBank/DDBJ whole genome shotgun (WGS) entry which is preliminary data.</text>
</comment>
<dbReference type="EMBL" id="FXTY01000005">
    <property type="protein sequence ID" value="SMP26035.1"/>
    <property type="molecule type" value="Genomic_DNA"/>
</dbReference>
<evidence type="ECO:0000313" key="1">
    <source>
        <dbReference type="EMBL" id="SMP26035.1"/>
    </source>
</evidence>
<keyword evidence="2" id="KW-1185">Reference proteome</keyword>
<proteinExistence type="predicted"/>
<dbReference type="RefSeq" id="WP_283426589.1">
    <property type="nucleotide sequence ID" value="NZ_FXTY01000005.1"/>
</dbReference>
<protein>
    <submittedName>
        <fullName evidence="1">Uncharacterized protein</fullName>
    </submittedName>
</protein>
<organism evidence="1 2">
    <name type="scientific">Shimia sagamensis</name>
    <dbReference type="NCBI Taxonomy" id="1566352"/>
    <lineage>
        <taxon>Bacteria</taxon>
        <taxon>Pseudomonadati</taxon>
        <taxon>Pseudomonadota</taxon>
        <taxon>Alphaproteobacteria</taxon>
        <taxon>Rhodobacterales</taxon>
        <taxon>Roseobacteraceae</taxon>
    </lineage>
</organism>
<dbReference type="Proteomes" id="UP001157961">
    <property type="component" value="Unassembled WGS sequence"/>
</dbReference>
<sequence length="158" mass="16929">MSGAHNRGAQRVGLLDDLGDVERLAVRWLRSWDRDPVGIAHLEATLTVGLGADQARNIKGVFEDLMEVGRQYGRRALCRHGCHCRCLGADEAVFAHLIEAGACGEQEDAALLASLVVRPDMAMCFAGLAAEFGMALNKVARAAPARPQVSTQVLATVH</sequence>
<gene>
    <name evidence="1" type="ORF">SAMN06265373_105176</name>
</gene>
<evidence type="ECO:0000313" key="2">
    <source>
        <dbReference type="Proteomes" id="UP001157961"/>
    </source>
</evidence>
<accession>A0ABY1P6J1</accession>
<reference evidence="1 2" key="1">
    <citation type="submission" date="2017-05" db="EMBL/GenBank/DDBJ databases">
        <authorList>
            <person name="Varghese N."/>
            <person name="Submissions S."/>
        </authorList>
    </citation>
    <scope>NUCLEOTIDE SEQUENCE [LARGE SCALE GENOMIC DNA]</scope>
    <source>
        <strain evidence="1 2">DSM 29734</strain>
    </source>
</reference>